<organism evidence="1 2">
    <name type="scientific">Sphingomonas colocasiae</name>
    <dbReference type="NCBI Taxonomy" id="1848973"/>
    <lineage>
        <taxon>Bacteria</taxon>
        <taxon>Pseudomonadati</taxon>
        <taxon>Pseudomonadota</taxon>
        <taxon>Alphaproteobacteria</taxon>
        <taxon>Sphingomonadales</taxon>
        <taxon>Sphingomonadaceae</taxon>
        <taxon>Sphingomonas</taxon>
    </lineage>
</organism>
<dbReference type="Proteomes" id="UP000706039">
    <property type="component" value="Unassembled WGS sequence"/>
</dbReference>
<evidence type="ECO:0000313" key="2">
    <source>
        <dbReference type="Proteomes" id="UP000706039"/>
    </source>
</evidence>
<proteinExistence type="predicted"/>
<keyword evidence="2" id="KW-1185">Reference proteome</keyword>
<reference evidence="1 2" key="1">
    <citation type="submission" date="2021-08" db="EMBL/GenBank/DDBJ databases">
        <authorList>
            <person name="Tuo L."/>
        </authorList>
    </citation>
    <scope>NUCLEOTIDE SEQUENCE [LARGE SCALE GENOMIC DNA]</scope>
    <source>
        <strain evidence="1 2">JCM 31229</strain>
    </source>
</reference>
<gene>
    <name evidence="1" type="ORF">K7G82_12235</name>
</gene>
<dbReference type="Pfam" id="PF04325">
    <property type="entry name" value="DUF465"/>
    <property type="match status" value="1"/>
</dbReference>
<protein>
    <submittedName>
        <fullName evidence="1">DUF465 domain-containing protein</fullName>
    </submittedName>
</protein>
<name>A0ABS7PQT0_9SPHN</name>
<accession>A0ABS7PQT0</accession>
<sequence>MSAVFYRLSLMHRRLDEEIKREAKRRVPDGFRLLRLKKLKLAVKDRLTGHWRRELAVAN</sequence>
<comment type="caution">
    <text evidence="1">The sequence shown here is derived from an EMBL/GenBank/DDBJ whole genome shotgun (WGS) entry which is preliminary data.</text>
</comment>
<dbReference type="InterPro" id="IPR007420">
    <property type="entry name" value="DUF465"/>
</dbReference>
<dbReference type="EMBL" id="JAINVV010000004">
    <property type="protein sequence ID" value="MBY8823065.1"/>
    <property type="molecule type" value="Genomic_DNA"/>
</dbReference>
<evidence type="ECO:0000313" key="1">
    <source>
        <dbReference type="EMBL" id="MBY8823065.1"/>
    </source>
</evidence>
<dbReference type="InterPro" id="IPR038444">
    <property type="entry name" value="DUF465_sf"/>
</dbReference>
<dbReference type="RefSeq" id="WP_222990092.1">
    <property type="nucleotide sequence ID" value="NZ_JAINVV010000004.1"/>
</dbReference>
<dbReference type="Gene3D" id="6.10.280.50">
    <property type="match status" value="1"/>
</dbReference>